<dbReference type="InterPro" id="IPR007804">
    <property type="entry name" value="GvpG"/>
</dbReference>
<dbReference type="EMBL" id="CP011509">
    <property type="protein sequence ID" value="AKJ01653.1"/>
    <property type="molecule type" value="Genomic_DNA"/>
</dbReference>
<gene>
    <name evidence="2" type="ORF">AA314_03279</name>
    <name evidence="3" type="ORF">ATI61_103366</name>
</gene>
<dbReference type="Pfam" id="PF05120">
    <property type="entry name" value="GvpG"/>
    <property type="match status" value="1"/>
</dbReference>
<evidence type="ECO:0000313" key="2">
    <source>
        <dbReference type="EMBL" id="AKJ01653.1"/>
    </source>
</evidence>
<keyword evidence="1" id="KW-0175">Coiled coil</keyword>
<dbReference type="AlphaFoldDB" id="A0AAC8Q5W8"/>
<proteinExistence type="predicted"/>
<dbReference type="Proteomes" id="UP000035579">
    <property type="component" value="Chromosome"/>
</dbReference>
<dbReference type="KEGG" id="age:AA314_03279"/>
<dbReference type="Proteomes" id="UP000256345">
    <property type="component" value="Unassembled WGS sequence"/>
</dbReference>
<evidence type="ECO:0000313" key="3">
    <source>
        <dbReference type="EMBL" id="REG34466.1"/>
    </source>
</evidence>
<feature type="coiled-coil region" evidence="1">
    <location>
        <begin position="27"/>
        <end position="86"/>
    </location>
</feature>
<evidence type="ECO:0000313" key="5">
    <source>
        <dbReference type="Proteomes" id="UP000256345"/>
    </source>
</evidence>
<protein>
    <submittedName>
        <fullName evidence="2">Gas vesicle protein GvpG</fullName>
    </submittedName>
</protein>
<reference evidence="2 4" key="1">
    <citation type="submission" date="2015-05" db="EMBL/GenBank/DDBJ databases">
        <title>Genome assembly of Archangium gephyra DSM 2261.</title>
        <authorList>
            <person name="Sharma G."/>
            <person name="Subramanian S."/>
        </authorList>
    </citation>
    <scope>NUCLEOTIDE SEQUENCE [LARGE SCALE GENOMIC DNA]</scope>
    <source>
        <strain evidence="2 4">DSM 2261</strain>
    </source>
</reference>
<keyword evidence="5" id="KW-1185">Reference proteome</keyword>
<dbReference type="RefSeq" id="WP_047856180.1">
    <property type="nucleotide sequence ID" value="NZ_CP011509.1"/>
</dbReference>
<accession>A0AAC8Q5W8</accession>
<name>A0AAC8Q5W8_9BACT</name>
<reference evidence="3 5" key="2">
    <citation type="submission" date="2018-08" db="EMBL/GenBank/DDBJ databases">
        <title>Genomic Encyclopedia of Archaeal and Bacterial Type Strains, Phase II (KMG-II): from individual species to whole genera.</title>
        <authorList>
            <person name="Goeker M."/>
        </authorList>
    </citation>
    <scope>NUCLEOTIDE SEQUENCE [LARGE SCALE GENOMIC DNA]</scope>
    <source>
        <strain evidence="3 5">DSM 2261</strain>
    </source>
</reference>
<organism evidence="2 4">
    <name type="scientific">Archangium gephyra</name>
    <dbReference type="NCBI Taxonomy" id="48"/>
    <lineage>
        <taxon>Bacteria</taxon>
        <taxon>Pseudomonadati</taxon>
        <taxon>Myxococcota</taxon>
        <taxon>Myxococcia</taxon>
        <taxon>Myxococcales</taxon>
        <taxon>Cystobacterineae</taxon>
        <taxon>Archangiaceae</taxon>
        <taxon>Archangium</taxon>
    </lineage>
</organism>
<evidence type="ECO:0000313" key="4">
    <source>
        <dbReference type="Proteomes" id="UP000035579"/>
    </source>
</evidence>
<dbReference type="EMBL" id="QUMU01000003">
    <property type="protein sequence ID" value="REG34466.1"/>
    <property type="molecule type" value="Genomic_DNA"/>
</dbReference>
<sequence>MLLIDDILFAPLHGLLWVARKVDEAMGQEQEQEEEALKARLRELYLQLESGQLAEEEFEAREAELLDRLEAILASQEAAEAAEDEEERAA</sequence>
<evidence type="ECO:0000256" key="1">
    <source>
        <dbReference type="SAM" id="Coils"/>
    </source>
</evidence>